<comment type="caution">
    <text evidence="2">The sequence shown here is derived from an EMBL/GenBank/DDBJ whole genome shotgun (WGS) entry which is preliminary data.</text>
</comment>
<dbReference type="InterPro" id="IPR003779">
    <property type="entry name" value="CMD-like"/>
</dbReference>
<sequence>MAGWLSRIEAEATDFPGTLGLFPELRTSYADYFTRLWNPVVLDPRTTELVRLRIAQLHECETELAVRTRPAVDAGLDDAKVAALAKGGGDPAFDAVESACLDFAEQFVMAPGGVSDEDRTRLTDLLGMPRVVGLAMACAVFDGFARFQVVLGTHTVAPALPGTAVTVAELPGLDPAAPATPPPTDPADPIASSPFALQPDLLASFLRLYGTLWSNGVVDHASKEVARLRNARVTDCRFCRAVRYDQATAAGLTEDFVELIDDGFEASALQERHKTVIRLADVFLGNPHGVTGELRNELVAAYGAAGTAELTAGLALFMGFSKIAVSLGTIPEGLPTRIPLPTPRR</sequence>
<name>A0ABP9I3H6_9ACTN</name>
<reference evidence="3" key="1">
    <citation type="journal article" date="2019" name="Int. J. Syst. Evol. Microbiol.">
        <title>The Global Catalogue of Microorganisms (GCM) 10K type strain sequencing project: providing services to taxonomists for standard genome sequencing and annotation.</title>
        <authorList>
            <consortium name="The Broad Institute Genomics Platform"/>
            <consortium name="The Broad Institute Genome Sequencing Center for Infectious Disease"/>
            <person name="Wu L."/>
            <person name="Ma J."/>
        </authorList>
    </citation>
    <scope>NUCLEOTIDE SEQUENCE [LARGE SCALE GENOMIC DNA]</scope>
    <source>
        <strain evidence="3">JCM 17986</strain>
    </source>
</reference>
<evidence type="ECO:0000313" key="3">
    <source>
        <dbReference type="Proteomes" id="UP001500466"/>
    </source>
</evidence>
<protein>
    <recommendedName>
        <fullName evidence="1">Carboxymuconolactone decarboxylase-like domain-containing protein</fullName>
    </recommendedName>
</protein>
<dbReference type="EMBL" id="BAABHS010000031">
    <property type="protein sequence ID" value="GAA4985997.1"/>
    <property type="molecule type" value="Genomic_DNA"/>
</dbReference>
<dbReference type="Pfam" id="PF02627">
    <property type="entry name" value="CMD"/>
    <property type="match status" value="1"/>
</dbReference>
<dbReference type="SUPFAM" id="SSF69118">
    <property type="entry name" value="AhpD-like"/>
    <property type="match status" value="2"/>
</dbReference>
<gene>
    <name evidence="2" type="ORF">GCM10023205_65620</name>
</gene>
<dbReference type="PANTHER" id="PTHR34846">
    <property type="entry name" value="4-CARBOXYMUCONOLACTONE DECARBOXYLASE FAMILY PROTEIN (AFU_ORTHOLOGUE AFUA_6G11590)"/>
    <property type="match status" value="1"/>
</dbReference>
<organism evidence="2 3">
    <name type="scientific">Yinghuangia aomiensis</name>
    <dbReference type="NCBI Taxonomy" id="676205"/>
    <lineage>
        <taxon>Bacteria</taxon>
        <taxon>Bacillati</taxon>
        <taxon>Actinomycetota</taxon>
        <taxon>Actinomycetes</taxon>
        <taxon>Kitasatosporales</taxon>
        <taxon>Streptomycetaceae</taxon>
        <taxon>Yinghuangia</taxon>
    </lineage>
</organism>
<evidence type="ECO:0000259" key="1">
    <source>
        <dbReference type="Pfam" id="PF02627"/>
    </source>
</evidence>
<keyword evidence="3" id="KW-1185">Reference proteome</keyword>
<dbReference type="RefSeq" id="WP_345679408.1">
    <property type="nucleotide sequence ID" value="NZ_BAABHS010000031.1"/>
</dbReference>
<accession>A0ABP9I3H6</accession>
<feature type="domain" description="Carboxymuconolactone decarboxylase-like" evidence="1">
    <location>
        <begin position="23"/>
        <end position="105"/>
    </location>
</feature>
<dbReference type="PANTHER" id="PTHR34846:SF5">
    <property type="entry name" value="CARBOXYMUCONOLACTONE DECARBOXYLASE-LIKE DOMAIN-CONTAINING PROTEIN"/>
    <property type="match status" value="1"/>
</dbReference>
<evidence type="ECO:0000313" key="2">
    <source>
        <dbReference type="EMBL" id="GAA4985997.1"/>
    </source>
</evidence>
<proteinExistence type="predicted"/>
<dbReference type="Proteomes" id="UP001500466">
    <property type="component" value="Unassembled WGS sequence"/>
</dbReference>
<dbReference type="Gene3D" id="1.20.1290.10">
    <property type="entry name" value="AhpD-like"/>
    <property type="match status" value="2"/>
</dbReference>
<dbReference type="InterPro" id="IPR029032">
    <property type="entry name" value="AhpD-like"/>
</dbReference>